<proteinExistence type="predicted"/>
<dbReference type="InterPro" id="IPR003591">
    <property type="entry name" value="Leu-rich_rpt_typical-subtyp"/>
</dbReference>
<keyword evidence="9" id="KW-1185">Reference proteome</keyword>
<evidence type="ECO:0000256" key="2">
    <source>
        <dbReference type="ARBA" id="ARBA00022729"/>
    </source>
</evidence>
<name>A0A8T0AXI5_SILME</name>
<keyword evidence="5" id="KW-1133">Transmembrane helix</keyword>
<evidence type="ECO:0000256" key="1">
    <source>
        <dbReference type="ARBA" id="ARBA00022614"/>
    </source>
</evidence>
<comment type="caution">
    <text evidence="8">The sequence shown here is derived from an EMBL/GenBank/DDBJ whole genome shotgun (WGS) entry which is preliminary data.</text>
</comment>
<dbReference type="InterPro" id="IPR000483">
    <property type="entry name" value="Cys-rich_flank_reg_C"/>
</dbReference>
<evidence type="ECO:0000259" key="7">
    <source>
        <dbReference type="SMART" id="SM00082"/>
    </source>
</evidence>
<feature type="domain" description="LRRCT" evidence="7">
    <location>
        <begin position="204"/>
        <end position="265"/>
    </location>
</feature>
<dbReference type="InterPro" id="IPR050541">
    <property type="entry name" value="LRR_TM_domain-containing"/>
</dbReference>
<dbReference type="OrthoDB" id="8400687at2759"/>
<dbReference type="GO" id="GO:0005886">
    <property type="term" value="C:plasma membrane"/>
    <property type="evidence" value="ECO:0007669"/>
    <property type="project" value="TreeGrafter"/>
</dbReference>
<keyword evidence="5" id="KW-0812">Transmembrane</keyword>
<dbReference type="SUPFAM" id="SSF52058">
    <property type="entry name" value="L domain-like"/>
    <property type="match status" value="1"/>
</dbReference>
<feature type="chain" id="PRO_5035800581" description="LRRCT domain-containing protein" evidence="6">
    <location>
        <begin position="20"/>
        <end position="650"/>
    </location>
</feature>
<keyword evidence="3" id="KW-0677">Repeat</keyword>
<accession>A0A8T0AXI5</accession>
<dbReference type="InterPro" id="IPR001611">
    <property type="entry name" value="Leu-rich_rpt"/>
</dbReference>
<dbReference type="PANTHER" id="PTHR24369:SF157">
    <property type="entry name" value="LRRCT DOMAIN-CONTAINING PROTEIN"/>
    <property type="match status" value="1"/>
</dbReference>
<dbReference type="SMART" id="SM00082">
    <property type="entry name" value="LRRCT"/>
    <property type="match status" value="1"/>
</dbReference>
<dbReference type="PROSITE" id="PS51450">
    <property type="entry name" value="LRR"/>
    <property type="match status" value="2"/>
</dbReference>
<dbReference type="PANTHER" id="PTHR24369">
    <property type="entry name" value="ANTIGEN BSP, PUTATIVE-RELATED"/>
    <property type="match status" value="1"/>
</dbReference>
<evidence type="ECO:0000313" key="9">
    <source>
        <dbReference type="Proteomes" id="UP000606274"/>
    </source>
</evidence>
<feature type="compositionally biased region" description="Basic and acidic residues" evidence="4">
    <location>
        <begin position="531"/>
        <end position="547"/>
    </location>
</feature>
<dbReference type="Proteomes" id="UP000606274">
    <property type="component" value="Unassembled WGS sequence"/>
</dbReference>
<sequence length="650" mass="72596">MLLILFFLVFRHSMEITISGCLIDRDKDHRPRVSCESQGLTTVPDGIDPETQTLVLSQNAFISLFWAAYSTFIHLHELDLSQNLISTINYSGSVLGNLSVLRLSNNKLTSLGRATFMSTPSLMEVYLDGNAISSLDNATFIDLPLLELINLSRNKLHILPSHLLQHISSSSLKNFDLEENHLQHLPDDFFASKPELPYVFLSKNNWVCTCQVSYLQSYLDNQGHNVYSHTGPSSIENVPENVTCSAPPKLQGRAILDLKDEEFCTSDTESQPSTIQTPQITSTTGLTITIIQSKLITTVIPTTTSTSTPTTTQMVMPKTTLISTPTTTPKTMPMSTTTTMTTSTPTTATSTMTRPTSTTRTPTSTPTAVSIPTTPTSTPTYNPTSTPKTAESSSTPIPTTIATIKSVTMVTGQAKGVVSEISSGQSSVPWCWWLFITVLLLCIFSAIFACMLFLWLILMYITLYRPIKRQCHCIQGVALKAYRVTAGESVTMNRTKEEKVALLPTEMIQETQPVFRSVLFITKGEDDGEADDKTEGTGNKEEENKRGTDAVSKIVLCPAVTLHRETETKDRKEVFRKTFYRVISREEELKGWREVEENCLGITERDKGREEIAVEREKTRYSLILREERGSVMEDRRGETEWLVGEWEMR</sequence>
<dbReference type="Pfam" id="PF13855">
    <property type="entry name" value="LRR_8"/>
    <property type="match status" value="1"/>
</dbReference>
<dbReference type="Gene3D" id="3.80.10.10">
    <property type="entry name" value="Ribonuclease Inhibitor"/>
    <property type="match status" value="1"/>
</dbReference>
<keyword evidence="2 6" id="KW-0732">Signal</keyword>
<protein>
    <recommendedName>
        <fullName evidence="7">LRRCT domain-containing protein</fullName>
    </recommendedName>
</protein>
<reference evidence="8" key="1">
    <citation type="submission" date="2020-08" db="EMBL/GenBank/DDBJ databases">
        <title>Chromosome-level assembly of Southern catfish (Silurus meridionalis) provides insights into visual adaptation to the nocturnal and benthic lifestyles.</title>
        <authorList>
            <person name="Zhang Y."/>
            <person name="Wang D."/>
            <person name="Peng Z."/>
        </authorList>
    </citation>
    <scope>NUCLEOTIDE SEQUENCE</scope>
    <source>
        <strain evidence="8">SWU-2019-XX</strain>
        <tissue evidence="8">Muscle</tissue>
    </source>
</reference>
<organism evidence="8 9">
    <name type="scientific">Silurus meridionalis</name>
    <name type="common">Southern catfish</name>
    <name type="synonym">Silurus soldatovi meridionalis</name>
    <dbReference type="NCBI Taxonomy" id="175797"/>
    <lineage>
        <taxon>Eukaryota</taxon>
        <taxon>Metazoa</taxon>
        <taxon>Chordata</taxon>
        <taxon>Craniata</taxon>
        <taxon>Vertebrata</taxon>
        <taxon>Euteleostomi</taxon>
        <taxon>Actinopterygii</taxon>
        <taxon>Neopterygii</taxon>
        <taxon>Teleostei</taxon>
        <taxon>Ostariophysi</taxon>
        <taxon>Siluriformes</taxon>
        <taxon>Siluridae</taxon>
        <taxon>Silurus</taxon>
    </lineage>
</organism>
<evidence type="ECO:0000313" key="8">
    <source>
        <dbReference type="EMBL" id="KAF7696405.1"/>
    </source>
</evidence>
<dbReference type="InterPro" id="IPR032675">
    <property type="entry name" value="LRR_dom_sf"/>
</dbReference>
<dbReference type="EMBL" id="JABFDY010000016">
    <property type="protein sequence ID" value="KAF7696405.1"/>
    <property type="molecule type" value="Genomic_DNA"/>
</dbReference>
<evidence type="ECO:0000256" key="3">
    <source>
        <dbReference type="ARBA" id="ARBA00022737"/>
    </source>
</evidence>
<feature type="region of interest" description="Disordered" evidence="4">
    <location>
        <begin position="526"/>
        <end position="547"/>
    </location>
</feature>
<evidence type="ECO:0000256" key="5">
    <source>
        <dbReference type="SAM" id="Phobius"/>
    </source>
</evidence>
<feature type="region of interest" description="Disordered" evidence="4">
    <location>
        <begin position="322"/>
        <end position="396"/>
    </location>
</feature>
<gene>
    <name evidence="8" type="ORF">HF521_006499</name>
</gene>
<evidence type="ECO:0000256" key="6">
    <source>
        <dbReference type="SAM" id="SignalP"/>
    </source>
</evidence>
<dbReference type="AlphaFoldDB" id="A0A8T0AXI5"/>
<dbReference type="SMART" id="SM00369">
    <property type="entry name" value="LRR_TYP"/>
    <property type="match status" value="5"/>
</dbReference>
<feature type="signal peptide" evidence="6">
    <location>
        <begin position="1"/>
        <end position="19"/>
    </location>
</feature>
<keyword evidence="1" id="KW-0433">Leucine-rich repeat</keyword>
<evidence type="ECO:0000256" key="4">
    <source>
        <dbReference type="SAM" id="MobiDB-lite"/>
    </source>
</evidence>
<feature type="transmembrane region" description="Helical" evidence="5">
    <location>
        <begin position="432"/>
        <end position="461"/>
    </location>
</feature>
<keyword evidence="5" id="KW-0472">Membrane</keyword>